<name>A0A9J6AZE2_SOLCO</name>
<dbReference type="OrthoDB" id="1305340at2759"/>
<dbReference type="Proteomes" id="UP000824120">
    <property type="component" value="Chromosome 1"/>
</dbReference>
<dbReference type="AlphaFoldDB" id="A0A9J6AZE2"/>
<evidence type="ECO:0000313" key="2">
    <source>
        <dbReference type="Proteomes" id="UP000824120"/>
    </source>
</evidence>
<evidence type="ECO:0000313" key="1">
    <source>
        <dbReference type="EMBL" id="KAG5629627.1"/>
    </source>
</evidence>
<dbReference type="EMBL" id="JACXVP010000001">
    <property type="protein sequence ID" value="KAG5629627.1"/>
    <property type="molecule type" value="Genomic_DNA"/>
</dbReference>
<protein>
    <submittedName>
        <fullName evidence="1">Uncharacterized protein</fullName>
    </submittedName>
</protein>
<gene>
    <name evidence="1" type="ORF">H5410_001344</name>
</gene>
<proteinExistence type="predicted"/>
<organism evidence="1 2">
    <name type="scientific">Solanum commersonii</name>
    <name type="common">Commerson's wild potato</name>
    <name type="synonym">Commerson's nightshade</name>
    <dbReference type="NCBI Taxonomy" id="4109"/>
    <lineage>
        <taxon>Eukaryota</taxon>
        <taxon>Viridiplantae</taxon>
        <taxon>Streptophyta</taxon>
        <taxon>Embryophyta</taxon>
        <taxon>Tracheophyta</taxon>
        <taxon>Spermatophyta</taxon>
        <taxon>Magnoliopsida</taxon>
        <taxon>eudicotyledons</taxon>
        <taxon>Gunneridae</taxon>
        <taxon>Pentapetalae</taxon>
        <taxon>asterids</taxon>
        <taxon>lamiids</taxon>
        <taxon>Solanales</taxon>
        <taxon>Solanaceae</taxon>
        <taxon>Solanoideae</taxon>
        <taxon>Solaneae</taxon>
        <taxon>Solanum</taxon>
    </lineage>
</organism>
<comment type="caution">
    <text evidence="1">The sequence shown here is derived from an EMBL/GenBank/DDBJ whole genome shotgun (WGS) entry which is preliminary data.</text>
</comment>
<reference evidence="1 2" key="1">
    <citation type="submission" date="2020-09" db="EMBL/GenBank/DDBJ databases">
        <title>De no assembly of potato wild relative species, Solanum commersonii.</title>
        <authorList>
            <person name="Cho K."/>
        </authorList>
    </citation>
    <scope>NUCLEOTIDE SEQUENCE [LARGE SCALE GENOMIC DNA]</scope>
    <source>
        <strain evidence="1">LZ3.2</strain>
        <tissue evidence="1">Leaf</tissue>
    </source>
</reference>
<keyword evidence="2" id="KW-1185">Reference proteome</keyword>
<accession>A0A9J6AZE2</accession>
<sequence>MRYLHDEEVLGLSSSIKKYGYPWINMVSSRVVSTKSMATVARGIFSKPRSQISKSFREKSKVQ</sequence>